<comment type="caution">
    <text evidence="11">The sequence shown here is derived from an EMBL/GenBank/DDBJ whole genome shotgun (WGS) entry which is preliminary data.</text>
</comment>
<evidence type="ECO:0000256" key="7">
    <source>
        <dbReference type="ARBA" id="ARBA00022795"/>
    </source>
</evidence>
<dbReference type="RefSeq" id="WP_003332539.1">
    <property type="nucleotide sequence ID" value="NZ_AJLR01000125.1"/>
</dbReference>
<dbReference type="PANTHER" id="PTHR38786:SF1">
    <property type="entry name" value="FLAGELLAR FLIJ PROTEIN"/>
    <property type="match status" value="1"/>
</dbReference>
<evidence type="ECO:0000256" key="10">
    <source>
        <dbReference type="ARBA" id="ARBA00023225"/>
    </source>
</evidence>
<dbReference type="NCBIfam" id="TIGR02473">
    <property type="entry name" value="flagell_FliJ"/>
    <property type="match status" value="1"/>
</dbReference>
<dbReference type="GO" id="GO:0005886">
    <property type="term" value="C:plasma membrane"/>
    <property type="evidence" value="ECO:0007669"/>
    <property type="project" value="UniProtKB-SubCell"/>
</dbReference>
<keyword evidence="5" id="KW-1003">Cell membrane</keyword>
<gene>
    <name evidence="11" type="primary">fliJ</name>
    <name evidence="11" type="ORF">BAZO_15529</name>
</gene>
<keyword evidence="11" id="KW-0966">Cell projection</keyword>
<keyword evidence="12" id="KW-1185">Reference proteome</keyword>
<name>K6D6F7_SCHAZ</name>
<dbReference type="GO" id="GO:0015031">
    <property type="term" value="P:protein transport"/>
    <property type="evidence" value="ECO:0007669"/>
    <property type="project" value="UniProtKB-KW"/>
</dbReference>
<evidence type="ECO:0000256" key="2">
    <source>
        <dbReference type="ARBA" id="ARBA00010004"/>
    </source>
</evidence>
<keyword evidence="11" id="KW-0282">Flagellum</keyword>
<evidence type="ECO:0000256" key="9">
    <source>
        <dbReference type="ARBA" id="ARBA00023136"/>
    </source>
</evidence>
<dbReference type="GeneID" id="89470013"/>
<keyword evidence="6" id="KW-0145">Chemotaxis</keyword>
<keyword evidence="11" id="KW-0969">Cilium</keyword>
<keyword evidence="7" id="KW-1005">Bacterial flagellum biogenesis</keyword>
<dbReference type="EMBL" id="AJLR01000125">
    <property type="protein sequence ID" value="EKN63884.1"/>
    <property type="molecule type" value="Genomic_DNA"/>
</dbReference>
<keyword evidence="4" id="KW-0813">Transport</keyword>
<dbReference type="InterPro" id="IPR052570">
    <property type="entry name" value="FliJ"/>
</dbReference>
<dbReference type="Pfam" id="PF02050">
    <property type="entry name" value="FliJ"/>
    <property type="match status" value="1"/>
</dbReference>
<evidence type="ECO:0000256" key="3">
    <source>
        <dbReference type="ARBA" id="ARBA00020392"/>
    </source>
</evidence>
<dbReference type="GO" id="GO:0006935">
    <property type="term" value="P:chemotaxis"/>
    <property type="evidence" value="ECO:0007669"/>
    <property type="project" value="UniProtKB-KW"/>
</dbReference>
<dbReference type="PANTHER" id="PTHR38786">
    <property type="entry name" value="FLAGELLAR FLIJ PROTEIN"/>
    <property type="match status" value="1"/>
</dbReference>
<proteinExistence type="inferred from homology"/>
<comment type="similarity">
    <text evidence="2">Belongs to the FliJ family.</text>
</comment>
<dbReference type="AlphaFoldDB" id="K6D6F7"/>
<dbReference type="STRING" id="1131731.BAZO_15529"/>
<dbReference type="PATRIC" id="fig|1131731.3.peg.3177"/>
<sequence length="147" mass="17411">MAFKYKFEKLLSIKENEKDVVIGEYNDAVQKFEKAATKLYQLLKQKEDLIDQQGKQLTSGLNIRQIQDLQRFLPFLDKSIAEWQVQVAKARKFMELKQQLLLEKNIEVKKYEIMKEKSLAAYSQLEKAEENKLMDEISIQQYMNRGN</sequence>
<reference evidence="11 12" key="1">
    <citation type="journal article" date="2012" name="Front. Microbiol.">
        <title>Redundancy and modularity in membrane-associated dissimilatory nitrate reduction in Bacillus.</title>
        <authorList>
            <person name="Heylen K."/>
            <person name="Keltjens J."/>
        </authorList>
    </citation>
    <scope>NUCLEOTIDE SEQUENCE [LARGE SCALE GENOMIC DNA]</scope>
    <source>
        <strain evidence="11 12">LMG 9581</strain>
    </source>
</reference>
<dbReference type="InterPro" id="IPR012823">
    <property type="entry name" value="Flagell_FliJ"/>
</dbReference>
<evidence type="ECO:0000256" key="1">
    <source>
        <dbReference type="ARBA" id="ARBA00004413"/>
    </source>
</evidence>
<dbReference type="InterPro" id="IPR053716">
    <property type="entry name" value="Flag_assembly_chemotaxis_eff"/>
</dbReference>
<protein>
    <recommendedName>
        <fullName evidence="3">Flagellar FliJ protein</fullName>
    </recommendedName>
</protein>
<accession>K6D6F7</accession>
<dbReference type="GO" id="GO:0071973">
    <property type="term" value="P:bacterial-type flagellum-dependent cell motility"/>
    <property type="evidence" value="ECO:0007669"/>
    <property type="project" value="InterPro"/>
</dbReference>
<evidence type="ECO:0000256" key="6">
    <source>
        <dbReference type="ARBA" id="ARBA00022500"/>
    </source>
</evidence>
<comment type="subcellular location">
    <subcellularLocation>
        <location evidence="1">Cell membrane</location>
        <topology evidence="1">Peripheral membrane protein</topology>
        <orientation evidence="1">Cytoplasmic side</orientation>
    </subcellularLocation>
</comment>
<dbReference type="GO" id="GO:0044781">
    <property type="term" value="P:bacterial-type flagellum organization"/>
    <property type="evidence" value="ECO:0007669"/>
    <property type="project" value="UniProtKB-KW"/>
</dbReference>
<dbReference type="Proteomes" id="UP000006315">
    <property type="component" value="Unassembled WGS sequence"/>
</dbReference>
<keyword evidence="8" id="KW-0653">Protein transport</keyword>
<evidence type="ECO:0000256" key="8">
    <source>
        <dbReference type="ARBA" id="ARBA00022927"/>
    </source>
</evidence>
<dbReference type="GO" id="GO:0009288">
    <property type="term" value="C:bacterial-type flagellum"/>
    <property type="evidence" value="ECO:0007669"/>
    <property type="project" value="InterPro"/>
</dbReference>
<organism evidence="11 12">
    <name type="scientific">Schinkia azotoformans LMG 9581</name>
    <dbReference type="NCBI Taxonomy" id="1131731"/>
    <lineage>
        <taxon>Bacteria</taxon>
        <taxon>Bacillati</taxon>
        <taxon>Bacillota</taxon>
        <taxon>Bacilli</taxon>
        <taxon>Bacillales</taxon>
        <taxon>Bacillaceae</taxon>
        <taxon>Calidifontibacillus/Schinkia group</taxon>
        <taxon>Schinkia</taxon>
    </lineage>
</organism>
<evidence type="ECO:0000313" key="11">
    <source>
        <dbReference type="EMBL" id="EKN63884.1"/>
    </source>
</evidence>
<evidence type="ECO:0000256" key="4">
    <source>
        <dbReference type="ARBA" id="ARBA00022448"/>
    </source>
</evidence>
<keyword evidence="10" id="KW-1006">Bacterial flagellum protein export</keyword>
<dbReference type="Gene3D" id="1.10.287.1700">
    <property type="match status" value="1"/>
</dbReference>
<keyword evidence="9" id="KW-0472">Membrane</keyword>
<evidence type="ECO:0000313" key="12">
    <source>
        <dbReference type="Proteomes" id="UP000006315"/>
    </source>
</evidence>
<evidence type="ECO:0000256" key="5">
    <source>
        <dbReference type="ARBA" id="ARBA00022475"/>
    </source>
</evidence>